<dbReference type="GO" id="GO:0007265">
    <property type="term" value="P:Ras protein signal transduction"/>
    <property type="evidence" value="ECO:0007669"/>
    <property type="project" value="TreeGrafter"/>
</dbReference>
<organism evidence="10 11">
    <name type="scientific">Chytriomyces confervae</name>
    <dbReference type="NCBI Taxonomy" id="246404"/>
    <lineage>
        <taxon>Eukaryota</taxon>
        <taxon>Fungi</taxon>
        <taxon>Fungi incertae sedis</taxon>
        <taxon>Chytridiomycota</taxon>
        <taxon>Chytridiomycota incertae sedis</taxon>
        <taxon>Chytridiomycetes</taxon>
        <taxon>Chytridiales</taxon>
        <taxon>Chytriomycetaceae</taxon>
        <taxon>Chytriomyces</taxon>
    </lineage>
</organism>
<dbReference type="PROSITE" id="PS50009">
    <property type="entry name" value="RASGEF_CAT"/>
    <property type="match status" value="1"/>
</dbReference>
<feature type="domain" description="N-terminal Ras-GEF" evidence="9">
    <location>
        <begin position="716"/>
        <end position="847"/>
    </location>
</feature>
<dbReference type="PROSITE" id="PS50002">
    <property type="entry name" value="SH3"/>
    <property type="match status" value="1"/>
</dbReference>
<feature type="domain" description="Ras-GEF" evidence="7">
    <location>
        <begin position="883"/>
        <end position="1143"/>
    </location>
</feature>
<feature type="domain" description="WW" evidence="8">
    <location>
        <begin position="165"/>
        <end position="198"/>
    </location>
</feature>
<feature type="domain" description="SH3" evidence="6">
    <location>
        <begin position="13"/>
        <end position="73"/>
    </location>
</feature>
<dbReference type="InterPro" id="IPR008937">
    <property type="entry name" value="Ras-like_GEF"/>
</dbReference>
<dbReference type="InterPro" id="IPR036020">
    <property type="entry name" value="WW_dom_sf"/>
</dbReference>
<dbReference type="GO" id="GO:0005085">
    <property type="term" value="F:guanyl-nucleotide exchange factor activity"/>
    <property type="evidence" value="ECO:0007669"/>
    <property type="project" value="UniProtKB-KW"/>
</dbReference>
<dbReference type="SMART" id="SM00229">
    <property type="entry name" value="RasGEFN"/>
    <property type="match status" value="1"/>
</dbReference>
<keyword evidence="2 3" id="KW-0344">Guanine-nucleotide releasing factor</keyword>
<dbReference type="CDD" id="cd00155">
    <property type="entry name" value="RasGEF"/>
    <property type="match status" value="1"/>
</dbReference>
<evidence type="ECO:0000256" key="3">
    <source>
        <dbReference type="PROSITE-ProRule" id="PRU00168"/>
    </source>
</evidence>
<evidence type="ECO:0000313" key="11">
    <source>
        <dbReference type="Proteomes" id="UP000320333"/>
    </source>
</evidence>
<dbReference type="SUPFAM" id="SSF48366">
    <property type="entry name" value="Ras GEF"/>
    <property type="match status" value="1"/>
</dbReference>
<comment type="caution">
    <text evidence="10">The sequence shown here is derived from an EMBL/GenBank/DDBJ whole genome shotgun (WGS) entry which is preliminary data.</text>
</comment>
<dbReference type="InterPro" id="IPR036964">
    <property type="entry name" value="RASGEF_cat_dom_sf"/>
</dbReference>
<dbReference type="CDD" id="cd06224">
    <property type="entry name" value="REM"/>
    <property type="match status" value="1"/>
</dbReference>
<sequence length="1165" mass="130783">MTTGSQRQDLPVVVNERHMAKYDYKATDETKMSFLKDDVIQVYQKASTGWWYGAIGPDQMGWFPSNYVVVVEEDESPSMNDDLYIRCETAEGQVYHVHRITGETFWDNPVATPKQEPSVLMSPASSQFATSFHSPSSYGRSYSLDNLDTGRSASSHPSLNYTGASQLPPNWTKIEGPEGQTIYFNNVTKEMQYTAPELVSADEYNPFMTESSVLREKDGVAPNWGKKSSPDGRSFFFNYVTDAVLWEEQMATDVDLETGALLREIETLPPCDERLAELSQFLFPNPDSFWPKLTSDVVDAIVKLDSLSRAGEKKSLLNESTTLMEAVRMLLLATRVTPSPPPVRLLTKKYHNLIMASLAKVVKSATIASSVWPPPDAALVLSNRVVEAITVIREFILAVIAEGMNITQADMDLVNESIANATLAAVSEGVEERVKGVTNGEIAANLKSRQMDISMHIGETVEGLQKSAFSTSRSAVISSIRMIMSEVGDFMSAVEEDIPLDMLSSEIAEEVRMRKDSLYNAISSLQVAISTASNRFAPANAISEIVTAANWVKTASGELLIVSKFAIQEKEVMEEDAAFDSHSRVETSSIGSGSRKQSIDGSEPGTPSLSTLLNLPERRSSLMNPMRNQKIINGQFDIDLSNSDDVPPTKLRNIRGVTKPRPLDLITTGGLRRGSNEPHSGAPATAGTGISTGSGKSLQPWYLGHDYKPGDVVFNSDGVVKGGTLEALVERMTLNDMSDASFVQAFLLTYRSFTTTTDLFTLLQHRYLIIPPLDLAPEEVEDWLRNKRDFVRLRVFNVMKSWVENYCYDNDEDRFVLKLMKNFAETVMTEESPNTAFQLSNLVDRREEYGVHMRVRTQQYNTRDVPPPILPWNLKRLKFLDLDPLEIARQLTLMESSVFNRIQPVECLKKAWSEKESNLSPNVKAMIQHSNQIAGWVIHIILSERDVKKRAAIIKHFILVADRCRSLNNFCTLTTILGALNSASIHRLKKTWAYIGKKNEKLEALRDLMSLERNFSKYRETLHAVNPPCIPYFGLYLTDLTFIEDGSADFLRSNYDRPHMPEELRMQKPISVNDDELNHQNVVINFFKHIKSAEVIRDIQQFQNEPYHLAPVKEVQDFLRVGFSSDGMDDKELYALSLELEPRDKDNEKVAKMLVNSGFIEESDA</sequence>
<dbReference type="Pfam" id="PF25006">
    <property type="entry name" value="DUF7783"/>
    <property type="match status" value="1"/>
</dbReference>
<dbReference type="PROSITE" id="PS50020">
    <property type="entry name" value="WW_DOMAIN_2"/>
    <property type="match status" value="2"/>
</dbReference>
<dbReference type="EMBL" id="QEAP01000116">
    <property type="protein sequence ID" value="TPX74623.1"/>
    <property type="molecule type" value="Genomic_DNA"/>
</dbReference>
<dbReference type="InterPro" id="IPR001895">
    <property type="entry name" value="RASGEF_cat_dom"/>
</dbReference>
<dbReference type="STRING" id="246404.A0A507FEH2"/>
<dbReference type="Pfam" id="PF00618">
    <property type="entry name" value="RasGEF_N"/>
    <property type="match status" value="1"/>
</dbReference>
<evidence type="ECO:0000259" key="9">
    <source>
        <dbReference type="PROSITE" id="PS50212"/>
    </source>
</evidence>
<dbReference type="InterPro" id="IPR001202">
    <property type="entry name" value="WW_dom"/>
</dbReference>
<dbReference type="Gene3D" id="2.20.70.10">
    <property type="match status" value="1"/>
</dbReference>
<evidence type="ECO:0000259" key="7">
    <source>
        <dbReference type="PROSITE" id="PS50009"/>
    </source>
</evidence>
<evidence type="ECO:0000259" key="8">
    <source>
        <dbReference type="PROSITE" id="PS50020"/>
    </source>
</evidence>
<evidence type="ECO:0000256" key="4">
    <source>
        <dbReference type="PROSITE-ProRule" id="PRU00192"/>
    </source>
</evidence>
<dbReference type="InterPro" id="IPR056685">
    <property type="entry name" value="DUF7783"/>
</dbReference>
<dbReference type="PANTHER" id="PTHR23113">
    <property type="entry name" value="GUANINE NUCLEOTIDE EXCHANGE FACTOR"/>
    <property type="match status" value="1"/>
</dbReference>
<dbReference type="InterPro" id="IPR000651">
    <property type="entry name" value="Ras-like_Gua-exchang_fac_N"/>
</dbReference>
<dbReference type="Proteomes" id="UP000320333">
    <property type="component" value="Unassembled WGS sequence"/>
</dbReference>
<feature type="compositionally biased region" description="Polar residues" evidence="5">
    <location>
        <begin position="586"/>
        <end position="612"/>
    </location>
</feature>
<proteinExistence type="predicted"/>
<evidence type="ECO:0000313" key="10">
    <source>
        <dbReference type="EMBL" id="TPX74623.1"/>
    </source>
</evidence>
<evidence type="ECO:0000256" key="5">
    <source>
        <dbReference type="SAM" id="MobiDB-lite"/>
    </source>
</evidence>
<evidence type="ECO:0000256" key="2">
    <source>
        <dbReference type="ARBA" id="ARBA00022658"/>
    </source>
</evidence>
<dbReference type="PANTHER" id="PTHR23113:SF368">
    <property type="entry name" value="CELL DIVISION CONTROL PROTEIN 25"/>
    <property type="match status" value="1"/>
</dbReference>
<dbReference type="PROSITE" id="PS50212">
    <property type="entry name" value="RASGEF_NTER"/>
    <property type="match status" value="1"/>
</dbReference>
<keyword evidence="11" id="KW-1185">Reference proteome</keyword>
<dbReference type="InterPro" id="IPR023578">
    <property type="entry name" value="Ras_GEF_dom_sf"/>
</dbReference>
<feature type="region of interest" description="Disordered" evidence="5">
    <location>
        <begin position="662"/>
        <end position="693"/>
    </location>
</feature>
<feature type="compositionally biased region" description="Low complexity" evidence="5">
    <location>
        <begin position="680"/>
        <end position="693"/>
    </location>
</feature>
<dbReference type="InterPro" id="IPR001452">
    <property type="entry name" value="SH3_domain"/>
</dbReference>
<dbReference type="Pfam" id="PF00018">
    <property type="entry name" value="SH3_1"/>
    <property type="match status" value="1"/>
</dbReference>
<gene>
    <name evidence="10" type="ORF">CcCBS67573_g04097</name>
</gene>
<keyword evidence="1 4" id="KW-0728">SH3 domain</keyword>
<dbReference type="InterPro" id="IPR036028">
    <property type="entry name" value="SH3-like_dom_sf"/>
</dbReference>
<dbReference type="Gene3D" id="2.30.30.40">
    <property type="entry name" value="SH3 Domains"/>
    <property type="match status" value="1"/>
</dbReference>
<dbReference type="SMART" id="SM00456">
    <property type="entry name" value="WW"/>
    <property type="match status" value="3"/>
</dbReference>
<protein>
    <recommendedName>
        <fullName evidence="12">Ras GEF</fullName>
    </recommendedName>
</protein>
<dbReference type="SMART" id="SM00147">
    <property type="entry name" value="RasGEF"/>
    <property type="match status" value="1"/>
</dbReference>
<dbReference type="Gene3D" id="1.10.840.10">
    <property type="entry name" value="Ras guanine-nucleotide exchange factors catalytic domain"/>
    <property type="match status" value="1"/>
</dbReference>
<dbReference type="OrthoDB" id="546434at2759"/>
<dbReference type="CDD" id="cd00174">
    <property type="entry name" value="SH3"/>
    <property type="match status" value="1"/>
</dbReference>
<dbReference type="SMART" id="SM00326">
    <property type="entry name" value="SH3"/>
    <property type="match status" value="1"/>
</dbReference>
<accession>A0A507FEH2</accession>
<evidence type="ECO:0000256" key="1">
    <source>
        <dbReference type="ARBA" id="ARBA00022443"/>
    </source>
</evidence>
<name>A0A507FEH2_9FUNG</name>
<dbReference type="SUPFAM" id="SSF50044">
    <property type="entry name" value="SH3-domain"/>
    <property type="match status" value="1"/>
</dbReference>
<dbReference type="Pfam" id="PF00617">
    <property type="entry name" value="RasGEF"/>
    <property type="match status" value="1"/>
</dbReference>
<dbReference type="SUPFAM" id="SSF51045">
    <property type="entry name" value="WW domain"/>
    <property type="match status" value="1"/>
</dbReference>
<dbReference type="AlphaFoldDB" id="A0A507FEH2"/>
<evidence type="ECO:0008006" key="12">
    <source>
        <dbReference type="Google" id="ProtNLM"/>
    </source>
</evidence>
<reference evidence="10 11" key="1">
    <citation type="journal article" date="2019" name="Sci. Rep.">
        <title>Comparative genomics of chytrid fungi reveal insights into the obligate biotrophic and pathogenic lifestyle of Synchytrium endobioticum.</title>
        <authorList>
            <person name="van de Vossenberg B.T.L.H."/>
            <person name="Warris S."/>
            <person name="Nguyen H.D.T."/>
            <person name="van Gent-Pelzer M.P.E."/>
            <person name="Joly D.L."/>
            <person name="van de Geest H.C."/>
            <person name="Bonants P.J.M."/>
            <person name="Smith D.S."/>
            <person name="Levesque C.A."/>
            <person name="van der Lee T.A.J."/>
        </authorList>
    </citation>
    <scope>NUCLEOTIDE SEQUENCE [LARGE SCALE GENOMIC DNA]</scope>
    <source>
        <strain evidence="10 11">CBS 675.73</strain>
    </source>
</reference>
<feature type="region of interest" description="Disordered" evidence="5">
    <location>
        <begin position="576"/>
        <end position="612"/>
    </location>
</feature>
<dbReference type="GO" id="GO:0005886">
    <property type="term" value="C:plasma membrane"/>
    <property type="evidence" value="ECO:0007669"/>
    <property type="project" value="TreeGrafter"/>
</dbReference>
<evidence type="ECO:0000259" key="6">
    <source>
        <dbReference type="PROSITE" id="PS50002"/>
    </source>
</evidence>
<dbReference type="Gene3D" id="1.20.870.10">
    <property type="entry name" value="Son of sevenless (SoS) protein Chain: S domain 1"/>
    <property type="match status" value="1"/>
</dbReference>
<feature type="domain" description="WW" evidence="8">
    <location>
        <begin position="218"/>
        <end position="251"/>
    </location>
</feature>
<dbReference type="CDD" id="cd00201">
    <property type="entry name" value="WW"/>
    <property type="match status" value="1"/>
</dbReference>